<gene>
    <name evidence="4" type="ORF">PFISCL1PPCAC_20909</name>
</gene>
<feature type="signal peptide" evidence="2">
    <location>
        <begin position="1"/>
        <end position="21"/>
    </location>
</feature>
<dbReference type="GO" id="GO:0016020">
    <property type="term" value="C:membrane"/>
    <property type="evidence" value="ECO:0007669"/>
    <property type="project" value="InterPro"/>
</dbReference>
<dbReference type="Proteomes" id="UP001432322">
    <property type="component" value="Unassembled WGS sequence"/>
</dbReference>
<comment type="caution">
    <text evidence="4">The sequence shown here is derived from an EMBL/GenBank/DDBJ whole genome shotgun (WGS) entry which is preliminary data.</text>
</comment>
<sequence>LPMKKNAFLLLLALNILLVNAEEDYEYDDYDAEPLELLPEHQPLQHTSEGIESDALAERTHHEEMTKLHEFVKQRAISNDHPPPMPITIDFSGIRVVNILLDEHSQTLSAKLTLCSYHVDERLRWDPKEFNGTKIIVIPRWEVWTPYFIPMNSIDNLKDNNFFGHYVNAIIYNVNFVGPATCPALQVTVDCEIDASEFPFDMQLCTIVMYDKTFGRDFEYKLEQGIDLFRGDYYDNVTKYSNWHMRSKLATWASVDANMRELVWNDPNRETNAVRIHILLERHSPYYVTIFLCPAFLITTLSSIAFLHPNRRIVLLTISSNLMLLMIFIISSSKNLPTNFKKRPRIFDFWRNEVVISSIQLTACIVIIVTRHLMKNNDILGSSRFSSIVISYCRLLSLAVSLGNLYYLLHP</sequence>
<name>A0AAV5WF43_9BILA</name>
<keyword evidence="2" id="KW-0732">Signal</keyword>
<dbReference type="AlphaFoldDB" id="A0AAV5WF43"/>
<keyword evidence="1" id="KW-1133">Transmembrane helix</keyword>
<proteinExistence type="predicted"/>
<dbReference type="InterPro" id="IPR006202">
    <property type="entry name" value="Neur_chan_lig-bd"/>
</dbReference>
<dbReference type="GO" id="GO:0005230">
    <property type="term" value="F:extracellular ligand-gated monoatomic ion channel activity"/>
    <property type="evidence" value="ECO:0007669"/>
    <property type="project" value="InterPro"/>
</dbReference>
<accession>A0AAV5WF43</accession>
<evidence type="ECO:0000313" key="4">
    <source>
        <dbReference type="EMBL" id="GMT29612.1"/>
    </source>
</evidence>
<feature type="non-terminal residue" evidence="4">
    <location>
        <position position="1"/>
    </location>
</feature>
<evidence type="ECO:0000259" key="3">
    <source>
        <dbReference type="Pfam" id="PF02931"/>
    </source>
</evidence>
<organism evidence="4 5">
    <name type="scientific">Pristionchus fissidentatus</name>
    <dbReference type="NCBI Taxonomy" id="1538716"/>
    <lineage>
        <taxon>Eukaryota</taxon>
        <taxon>Metazoa</taxon>
        <taxon>Ecdysozoa</taxon>
        <taxon>Nematoda</taxon>
        <taxon>Chromadorea</taxon>
        <taxon>Rhabditida</taxon>
        <taxon>Rhabditina</taxon>
        <taxon>Diplogasteromorpha</taxon>
        <taxon>Diplogasteroidea</taxon>
        <taxon>Neodiplogasteridae</taxon>
        <taxon>Pristionchus</taxon>
    </lineage>
</organism>
<evidence type="ECO:0000313" key="5">
    <source>
        <dbReference type="Proteomes" id="UP001432322"/>
    </source>
</evidence>
<feature type="chain" id="PRO_5043820453" description="Neurotransmitter-gated ion-channel ligand-binding domain-containing protein" evidence="2">
    <location>
        <begin position="22"/>
        <end position="411"/>
    </location>
</feature>
<feature type="domain" description="Neurotransmitter-gated ion-channel ligand-binding" evidence="3">
    <location>
        <begin position="83"/>
        <end position="283"/>
    </location>
</feature>
<keyword evidence="5" id="KW-1185">Reference proteome</keyword>
<feature type="transmembrane region" description="Helical" evidence="1">
    <location>
        <begin position="354"/>
        <end position="373"/>
    </location>
</feature>
<feature type="transmembrane region" description="Helical" evidence="1">
    <location>
        <begin position="385"/>
        <end position="409"/>
    </location>
</feature>
<dbReference type="SUPFAM" id="SSF63712">
    <property type="entry name" value="Nicotinic receptor ligand binding domain-like"/>
    <property type="match status" value="1"/>
</dbReference>
<evidence type="ECO:0000256" key="2">
    <source>
        <dbReference type="SAM" id="SignalP"/>
    </source>
</evidence>
<dbReference type="GO" id="GO:0004888">
    <property type="term" value="F:transmembrane signaling receptor activity"/>
    <property type="evidence" value="ECO:0007669"/>
    <property type="project" value="InterPro"/>
</dbReference>
<feature type="transmembrane region" description="Helical" evidence="1">
    <location>
        <begin position="286"/>
        <end position="307"/>
    </location>
</feature>
<dbReference type="Gene3D" id="2.70.170.10">
    <property type="entry name" value="Neurotransmitter-gated ion-channel ligand-binding domain"/>
    <property type="match status" value="1"/>
</dbReference>
<dbReference type="CDD" id="cd18989">
    <property type="entry name" value="LGIC_ECD_cation"/>
    <property type="match status" value="1"/>
</dbReference>
<dbReference type="Pfam" id="PF02931">
    <property type="entry name" value="Neur_chan_LBD"/>
    <property type="match status" value="1"/>
</dbReference>
<keyword evidence="1" id="KW-0472">Membrane</keyword>
<reference evidence="4" key="1">
    <citation type="submission" date="2023-10" db="EMBL/GenBank/DDBJ databases">
        <title>Genome assembly of Pristionchus species.</title>
        <authorList>
            <person name="Yoshida K."/>
            <person name="Sommer R.J."/>
        </authorList>
    </citation>
    <scope>NUCLEOTIDE SEQUENCE</scope>
    <source>
        <strain evidence="4">RS5133</strain>
    </source>
</reference>
<feature type="non-terminal residue" evidence="4">
    <location>
        <position position="411"/>
    </location>
</feature>
<dbReference type="PANTHER" id="PTHR18945">
    <property type="entry name" value="NEUROTRANSMITTER GATED ION CHANNEL"/>
    <property type="match status" value="1"/>
</dbReference>
<protein>
    <recommendedName>
        <fullName evidence="3">Neurotransmitter-gated ion-channel ligand-binding domain-containing protein</fullName>
    </recommendedName>
</protein>
<feature type="transmembrane region" description="Helical" evidence="1">
    <location>
        <begin position="314"/>
        <end position="334"/>
    </location>
</feature>
<keyword evidence="1" id="KW-0812">Transmembrane</keyword>
<dbReference type="InterPro" id="IPR006201">
    <property type="entry name" value="Neur_channel"/>
</dbReference>
<evidence type="ECO:0000256" key="1">
    <source>
        <dbReference type="SAM" id="Phobius"/>
    </source>
</evidence>
<dbReference type="InterPro" id="IPR036734">
    <property type="entry name" value="Neur_chan_lig-bd_sf"/>
</dbReference>
<dbReference type="EMBL" id="BTSY01000005">
    <property type="protein sequence ID" value="GMT29612.1"/>
    <property type="molecule type" value="Genomic_DNA"/>
</dbReference>